<accession>A0A6C0CPG2</accession>
<sequence>MVLGFILYEAFDIVYNLSSLLFGGGKYFYRWYYGIDEAIERGNEKEIEMLMKRIEILEKNLLLKDKEN</sequence>
<evidence type="ECO:0000313" key="2">
    <source>
        <dbReference type="EMBL" id="QHT06381.1"/>
    </source>
</evidence>
<protein>
    <submittedName>
        <fullName evidence="2">Uncharacterized protein</fullName>
    </submittedName>
</protein>
<evidence type="ECO:0000256" key="1">
    <source>
        <dbReference type="SAM" id="Coils"/>
    </source>
</evidence>
<reference evidence="2" key="1">
    <citation type="journal article" date="2020" name="Nature">
        <title>Giant virus diversity and host interactions through global metagenomics.</title>
        <authorList>
            <person name="Schulz F."/>
            <person name="Roux S."/>
            <person name="Paez-Espino D."/>
            <person name="Jungbluth S."/>
            <person name="Walsh D.A."/>
            <person name="Denef V.J."/>
            <person name="McMahon K.D."/>
            <person name="Konstantinidis K.T."/>
            <person name="Eloe-Fadrosh E.A."/>
            <person name="Kyrpides N.C."/>
            <person name="Woyke T."/>
        </authorList>
    </citation>
    <scope>NUCLEOTIDE SEQUENCE</scope>
    <source>
        <strain evidence="2">GVMAG-M-3300021425-30</strain>
    </source>
</reference>
<feature type="coiled-coil region" evidence="1">
    <location>
        <begin position="40"/>
        <end position="67"/>
    </location>
</feature>
<name>A0A6C0CPG2_9ZZZZ</name>
<proteinExistence type="predicted"/>
<keyword evidence="1" id="KW-0175">Coiled coil</keyword>
<dbReference type="AlphaFoldDB" id="A0A6C0CPG2"/>
<organism evidence="2">
    <name type="scientific">viral metagenome</name>
    <dbReference type="NCBI Taxonomy" id="1070528"/>
    <lineage>
        <taxon>unclassified sequences</taxon>
        <taxon>metagenomes</taxon>
        <taxon>organismal metagenomes</taxon>
    </lineage>
</organism>
<dbReference type="EMBL" id="MN739468">
    <property type="protein sequence ID" value="QHT06381.1"/>
    <property type="molecule type" value="Genomic_DNA"/>
</dbReference>